<sequence>MVNTLFVELAQLRLKPISNSVHDSAVRVKRQPFNAFFRKPRCESHMVENRGYMAGVPTLSTQTSSTCSVCEWPYVAAHCHGAKPLQSTTDQAAWP</sequence>
<proteinExistence type="predicted"/>
<organism evidence="1 2">
    <name type="scientific">Araneus ventricosus</name>
    <name type="common">Orbweaver spider</name>
    <name type="synonym">Epeira ventricosa</name>
    <dbReference type="NCBI Taxonomy" id="182803"/>
    <lineage>
        <taxon>Eukaryota</taxon>
        <taxon>Metazoa</taxon>
        <taxon>Ecdysozoa</taxon>
        <taxon>Arthropoda</taxon>
        <taxon>Chelicerata</taxon>
        <taxon>Arachnida</taxon>
        <taxon>Araneae</taxon>
        <taxon>Araneomorphae</taxon>
        <taxon>Entelegynae</taxon>
        <taxon>Araneoidea</taxon>
        <taxon>Araneidae</taxon>
        <taxon>Araneus</taxon>
    </lineage>
</organism>
<dbReference type="AlphaFoldDB" id="A0A4Y2CDQ4"/>
<evidence type="ECO:0000313" key="1">
    <source>
        <dbReference type="EMBL" id="GBM02552.1"/>
    </source>
</evidence>
<gene>
    <name evidence="1" type="ORF">AVEN_178485_1</name>
</gene>
<protein>
    <submittedName>
        <fullName evidence="1">Uncharacterized protein</fullName>
    </submittedName>
</protein>
<name>A0A4Y2CDQ4_ARAVE</name>
<keyword evidence="2" id="KW-1185">Reference proteome</keyword>
<dbReference type="Proteomes" id="UP000499080">
    <property type="component" value="Unassembled WGS sequence"/>
</dbReference>
<accession>A0A4Y2CDQ4</accession>
<dbReference type="EMBL" id="BGPR01000181">
    <property type="protein sequence ID" value="GBM02552.1"/>
    <property type="molecule type" value="Genomic_DNA"/>
</dbReference>
<reference evidence="1 2" key="1">
    <citation type="journal article" date="2019" name="Sci. Rep.">
        <title>Orb-weaving spider Araneus ventricosus genome elucidates the spidroin gene catalogue.</title>
        <authorList>
            <person name="Kono N."/>
            <person name="Nakamura H."/>
            <person name="Ohtoshi R."/>
            <person name="Moran D.A.P."/>
            <person name="Shinohara A."/>
            <person name="Yoshida Y."/>
            <person name="Fujiwara M."/>
            <person name="Mori M."/>
            <person name="Tomita M."/>
            <person name="Arakawa K."/>
        </authorList>
    </citation>
    <scope>NUCLEOTIDE SEQUENCE [LARGE SCALE GENOMIC DNA]</scope>
</reference>
<dbReference type="OrthoDB" id="6470113at2759"/>
<evidence type="ECO:0000313" key="2">
    <source>
        <dbReference type="Proteomes" id="UP000499080"/>
    </source>
</evidence>
<comment type="caution">
    <text evidence="1">The sequence shown here is derived from an EMBL/GenBank/DDBJ whole genome shotgun (WGS) entry which is preliminary data.</text>
</comment>